<feature type="domain" description="Cathepsin propeptide inhibitor" evidence="4">
    <location>
        <begin position="29"/>
        <end position="85"/>
    </location>
</feature>
<keyword evidence="5" id="KW-0645">Protease</keyword>
<dbReference type="InterPro" id="IPR000668">
    <property type="entry name" value="Peptidase_C1A_C"/>
</dbReference>
<dbReference type="PROSITE" id="PS00640">
    <property type="entry name" value="THIOL_PROTEASE_ASN"/>
    <property type="match status" value="1"/>
</dbReference>
<sequence length="326" mass="37245">MNFNNFLVVLFVLVFFKASCDSFALQKEWVSHKEKYNLQFTIDEEAVRFKVFADNVNKINEHNSDPNQLYKKGINKFTHLTHEEFQLTLAKFPENKPKLRMASFEDDEELPDNYDCRTEGLVSTVKDQEGCGSCFAFCSAAALEGMYRKLHPKEEIPDFSPQQIVDCDKYDGGCEGGWPQNVYTYVFFNGIETWENYPYAGKEQECAFDSAKVVMKNAGYRDVPQNRDSLKRALMKNGPCSVAVDASDWYSYKGGIFTGCNKNINYNHGVLLVGWGVENDQKFWTIKNSWGPSYGEDGYIRILQNDDPKSEDNCGVQAYGSFPIPQ</sequence>
<dbReference type="SUPFAM" id="SSF54001">
    <property type="entry name" value="Cysteine proteinases"/>
    <property type="match status" value="1"/>
</dbReference>
<dbReference type="Pfam" id="PF00112">
    <property type="entry name" value="Peptidase_C1"/>
    <property type="match status" value="1"/>
</dbReference>
<dbReference type="InterPro" id="IPR038765">
    <property type="entry name" value="Papain-like_cys_pep_sf"/>
</dbReference>
<feature type="chain" id="PRO_5043787442" evidence="2">
    <location>
        <begin position="23"/>
        <end position="326"/>
    </location>
</feature>
<dbReference type="InterPro" id="IPR025661">
    <property type="entry name" value="Pept_asp_AS"/>
</dbReference>
<keyword evidence="2" id="KW-0732">Signal</keyword>
<protein>
    <submittedName>
        <fullName evidence="5">Cysteine protease rdl2-related</fullName>
    </submittedName>
</protein>
<dbReference type="PANTHER" id="PTHR12411">
    <property type="entry name" value="CYSTEINE PROTEASE FAMILY C1-RELATED"/>
    <property type="match status" value="1"/>
</dbReference>
<dbReference type="GO" id="GO:0008234">
    <property type="term" value="F:cysteine-type peptidase activity"/>
    <property type="evidence" value="ECO:0007669"/>
    <property type="project" value="InterPro"/>
</dbReference>
<dbReference type="GO" id="GO:0006508">
    <property type="term" value="P:proteolysis"/>
    <property type="evidence" value="ECO:0007669"/>
    <property type="project" value="UniProtKB-KW"/>
</dbReference>
<dbReference type="SMART" id="SM00848">
    <property type="entry name" value="Inhibitor_I29"/>
    <property type="match status" value="1"/>
</dbReference>
<name>A0AAV7YX92_9EUKA</name>
<dbReference type="Proteomes" id="UP001146793">
    <property type="component" value="Unassembled WGS sequence"/>
</dbReference>
<dbReference type="SMART" id="SM00645">
    <property type="entry name" value="Pept_C1"/>
    <property type="match status" value="1"/>
</dbReference>
<reference evidence="5" key="1">
    <citation type="submission" date="2022-08" db="EMBL/GenBank/DDBJ databases">
        <title>Novel sulphate-reducing endosymbionts in the free-living metamonad Anaeramoeba.</title>
        <authorList>
            <person name="Jerlstrom-Hultqvist J."/>
            <person name="Cepicka I."/>
            <person name="Gallot-Lavallee L."/>
            <person name="Salas-Leiva D."/>
            <person name="Curtis B.A."/>
            <person name="Zahonova K."/>
            <person name="Pipaliya S."/>
            <person name="Dacks J."/>
            <person name="Roger A.J."/>
        </authorList>
    </citation>
    <scope>NUCLEOTIDE SEQUENCE</scope>
    <source>
        <strain evidence="5">Busselton2</strain>
    </source>
</reference>
<dbReference type="InterPro" id="IPR039417">
    <property type="entry name" value="Peptidase_C1A_papain-like"/>
</dbReference>
<dbReference type="AlphaFoldDB" id="A0AAV7YX92"/>
<gene>
    <name evidence="5" type="ORF">M0812_22310</name>
</gene>
<dbReference type="InterPro" id="IPR013128">
    <property type="entry name" value="Peptidase_C1A"/>
</dbReference>
<dbReference type="InterPro" id="IPR013201">
    <property type="entry name" value="Prot_inhib_I29"/>
</dbReference>
<comment type="caution">
    <text evidence="5">The sequence shown here is derived from an EMBL/GenBank/DDBJ whole genome shotgun (WGS) entry which is preliminary data.</text>
</comment>
<comment type="similarity">
    <text evidence="1">Belongs to the peptidase C1 family.</text>
</comment>
<dbReference type="CDD" id="cd02248">
    <property type="entry name" value="Peptidase_C1A"/>
    <property type="match status" value="1"/>
</dbReference>
<evidence type="ECO:0000259" key="4">
    <source>
        <dbReference type="SMART" id="SM00848"/>
    </source>
</evidence>
<dbReference type="Pfam" id="PF08246">
    <property type="entry name" value="Inhibitor_I29"/>
    <property type="match status" value="1"/>
</dbReference>
<dbReference type="PRINTS" id="PR00705">
    <property type="entry name" value="PAPAIN"/>
</dbReference>
<proteinExistence type="inferred from homology"/>
<dbReference type="Gene3D" id="3.90.70.10">
    <property type="entry name" value="Cysteine proteinases"/>
    <property type="match status" value="1"/>
</dbReference>
<feature type="domain" description="Peptidase C1A papain C-terminal" evidence="3">
    <location>
        <begin position="110"/>
        <end position="324"/>
    </location>
</feature>
<evidence type="ECO:0000259" key="3">
    <source>
        <dbReference type="SMART" id="SM00645"/>
    </source>
</evidence>
<evidence type="ECO:0000256" key="1">
    <source>
        <dbReference type="ARBA" id="ARBA00008455"/>
    </source>
</evidence>
<evidence type="ECO:0000256" key="2">
    <source>
        <dbReference type="SAM" id="SignalP"/>
    </source>
</evidence>
<accession>A0AAV7YX92</accession>
<evidence type="ECO:0000313" key="6">
    <source>
        <dbReference type="Proteomes" id="UP001146793"/>
    </source>
</evidence>
<evidence type="ECO:0000313" key="5">
    <source>
        <dbReference type="EMBL" id="KAJ3433354.1"/>
    </source>
</evidence>
<keyword evidence="5" id="KW-0378">Hydrolase</keyword>
<dbReference type="EMBL" id="JANTQA010000047">
    <property type="protein sequence ID" value="KAJ3433354.1"/>
    <property type="molecule type" value="Genomic_DNA"/>
</dbReference>
<organism evidence="5 6">
    <name type="scientific">Anaeramoeba flamelloides</name>
    <dbReference type="NCBI Taxonomy" id="1746091"/>
    <lineage>
        <taxon>Eukaryota</taxon>
        <taxon>Metamonada</taxon>
        <taxon>Anaeramoebidae</taxon>
        <taxon>Anaeramoeba</taxon>
    </lineage>
</organism>
<feature type="signal peptide" evidence="2">
    <location>
        <begin position="1"/>
        <end position="22"/>
    </location>
</feature>